<evidence type="ECO:0000256" key="2">
    <source>
        <dbReference type="ARBA" id="ARBA00022980"/>
    </source>
</evidence>
<keyword evidence="3 6" id="KW-0687">Ribonucleoprotein</keyword>
<dbReference type="Pfam" id="PF00467">
    <property type="entry name" value="KOW"/>
    <property type="match status" value="1"/>
</dbReference>
<dbReference type="InterPro" id="IPR008991">
    <property type="entry name" value="Translation_prot_SH3-like_sf"/>
</dbReference>
<dbReference type="SUPFAM" id="SSF50104">
    <property type="entry name" value="Translation proteins SH3-like domain"/>
    <property type="match status" value="1"/>
</dbReference>
<feature type="compositionally biased region" description="Basic and acidic residues" evidence="7">
    <location>
        <begin position="202"/>
        <end position="222"/>
    </location>
</feature>
<dbReference type="InterPro" id="IPR005824">
    <property type="entry name" value="KOW"/>
</dbReference>
<dbReference type="InterPro" id="IPR057264">
    <property type="entry name" value="Ribosomal_uL24_C"/>
</dbReference>
<dbReference type="AlphaFoldDB" id="A0A0A9XLS4"/>
<evidence type="ECO:0000256" key="4">
    <source>
        <dbReference type="ARBA" id="ARBA00035283"/>
    </source>
</evidence>
<organism evidence="9">
    <name type="scientific">Lygus hesperus</name>
    <name type="common">Western plant bug</name>
    <dbReference type="NCBI Taxonomy" id="30085"/>
    <lineage>
        <taxon>Eukaryota</taxon>
        <taxon>Metazoa</taxon>
        <taxon>Ecdysozoa</taxon>
        <taxon>Arthropoda</taxon>
        <taxon>Hexapoda</taxon>
        <taxon>Insecta</taxon>
        <taxon>Pterygota</taxon>
        <taxon>Neoptera</taxon>
        <taxon>Paraneoptera</taxon>
        <taxon>Hemiptera</taxon>
        <taxon>Heteroptera</taxon>
        <taxon>Panheteroptera</taxon>
        <taxon>Cimicomorpha</taxon>
        <taxon>Miridae</taxon>
        <taxon>Mirini</taxon>
        <taxon>Lygus</taxon>
    </lineage>
</organism>
<dbReference type="EMBL" id="GBHO01025539">
    <property type="protein sequence ID" value="JAG18065.1"/>
    <property type="molecule type" value="Transcribed_RNA"/>
</dbReference>
<evidence type="ECO:0000313" key="10">
    <source>
        <dbReference type="EMBL" id="JAG18065.1"/>
    </source>
</evidence>
<evidence type="ECO:0000256" key="6">
    <source>
        <dbReference type="RuleBase" id="RU003477"/>
    </source>
</evidence>
<evidence type="ECO:0000259" key="8">
    <source>
        <dbReference type="SMART" id="SM00739"/>
    </source>
</evidence>
<name>A0A0A9XLS4_LYGHE</name>
<dbReference type="PROSITE" id="PS01108">
    <property type="entry name" value="RIBOSOMAL_L24"/>
    <property type="match status" value="1"/>
</dbReference>
<dbReference type="PANTHER" id="PTHR12903">
    <property type="entry name" value="MITOCHONDRIAL RIBOSOMAL PROTEIN L24"/>
    <property type="match status" value="1"/>
</dbReference>
<reference evidence="9" key="1">
    <citation type="journal article" date="2014" name="PLoS ONE">
        <title>Transcriptome-Based Identification of ABC Transporters in the Western Tarnished Plant Bug Lygus hesperus.</title>
        <authorList>
            <person name="Hull J.J."/>
            <person name="Chaney K."/>
            <person name="Geib S.M."/>
            <person name="Fabrick J.A."/>
            <person name="Brent C.S."/>
            <person name="Walsh D."/>
            <person name="Lavine L.C."/>
        </authorList>
    </citation>
    <scope>NUCLEOTIDE SEQUENCE</scope>
</reference>
<dbReference type="InterPro" id="IPR014722">
    <property type="entry name" value="Rib_uL2_dom2"/>
</dbReference>
<dbReference type="GO" id="GO:0003723">
    <property type="term" value="F:RNA binding"/>
    <property type="evidence" value="ECO:0007669"/>
    <property type="project" value="InterPro"/>
</dbReference>
<proteinExistence type="inferred from homology"/>
<dbReference type="InterPro" id="IPR005825">
    <property type="entry name" value="Ribosomal_uL24_CS"/>
</dbReference>
<dbReference type="Pfam" id="PF17136">
    <property type="entry name" value="ribosomal_L24"/>
    <property type="match status" value="1"/>
</dbReference>
<dbReference type="GO" id="GO:0006412">
    <property type="term" value="P:translation"/>
    <property type="evidence" value="ECO:0007669"/>
    <property type="project" value="InterPro"/>
</dbReference>
<accession>A0A0A9XLS4</accession>
<evidence type="ECO:0000256" key="1">
    <source>
        <dbReference type="ARBA" id="ARBA00010618"/>
    </source>
</evidence>
<protein>
    <recommendedName>
        <fullName evidence="4">Large ribosomal subunit protein uL24m</fullName>
    </recommendedName>
    <alternativeName>
        <fullName evidence="5">39S ribosomal protein L24, mitochondrial</fullName>
    </alternativeName>
</protein>
<dbReference type="InterPro" id="IPR041988">
    <property type="entry name" value="Ribosomal_uL24_KOW"/>
</dbReference>
<dbReference type="SMART" id="SM00739">
    <property type="entry name" value="KOW"/>
    <property type="match status" value="1"/>
</dbReference>
<keyword evidence="2 6" id="KW-0689">Ribosomal protein</keyword>
<sequence length="256" mass="29440">MRFSLVLAKLTKDGIGEVTKKQANLPESYVRRTLRSVEWSTPRGYPQYLPKQIVHKKTYYEVDKPWTAQFQKLNEPGRKHRKIFLEPIKDWSYFVGDRVEVLAGPDKGKQGIISEVIEERNWVIVEGLNTKLKVVGKTKQFPGSVIAVEQPLTINREVALVDPADMLSTKVEWRFTEDGEKVRVSHRTGRIIPVPNQAQSTHDYKSKSTYKESPKDTGDSEISKITFSPSLSTFEMDIMKSEGIEETRTPSKTYWY</sequence>
<evidence type="ECO:0000313" key="9">
    <source>
        <dbReference type="EMBL" id="JAG18060.1"/>
    </source>
</evidence>
<reference evidence="9" key="2">
    <citation type="submission" date="2014-07" db="EMBL/GenBank/DDBJ databases">
        <authorList>
            <person name="Hull J."/>
        </authorList>
    </citation>
    <scope>NUCLEOTIDE SEQUENCE</scope>
</reference>
<gene>
    <name evidence="9" type="primary">mRpL24_0</name>
    <name evidence="10" type="synonym">mRpL24_1</name>
    <name evidence="9" type="ORF">CM83_87870</name>
    <name evidence="10" type="ORF">CM83_87872</name>
</gene>
<dbReference type="GO" id="GO:0003735">
    <property type="term" value="F:structural constituent of ribosome"/>
    <property type="evidence" value="ECO:0007669"/>
    <property type="project" value="InterPro"/>
</dbReference>
<evidence type="ECO:0000256" key="7">
    <source>
        <dbReference type="SAM" id="MobiDB-lite"/>
    </source>
</evidence>
<evidence type="ECO:0000256" key="5">
    <source>
        <dbReference type="ARBA" id="ARBA00035357"/>
    </source>
</evidence>
<dbReference type="Gene3D" id="2.30.30.30">
    <property type="match status" value="1"/>
</dbReference>
<dbReference type="GO" id="GO:1990904">
    <property type="term" value="C:ribonucleoprotein complex"/>
    <property type="evidence" value="ECO:0007669"/>
    <property type="project" value="UniProtKB-KW"/>
</dbReference>
<dbReference type="CDD" id="cd06089">
    <property type="entry name" value="KOW_RPL26"/>
    <property type="match status" value="1"/>
</dbReference>
<feature type="domain" description="KOW" evidence="8">
    <location>
        <begin position="92"/>
        <end position="119"/>
    </location>
</feature>
<dbReference type="EMBL" id="GBHO01025544">
    <property type="protein sequence ID" value="JAG18060.1"/>
    <property type="molecule type" value="Transcribed_RNA"/>
</dbReference>
<feature type="region of interest" description="Disordered" evidence="7">
    <location>
        <begin position="192"/>
        <end position="223"/>
    </location>
</feature>
<dbReference type="NCBIfam" id="TIGR01079">
    <property type="entry name" value="rplX_bact"/>
    <property type="match status" value="1"/>
</dbReference>
<dbReference type="GO" id="GO:0005840">
    <property type="term" value="C:ribosome"/>
    <property type="evidence" value="ECO:0007669"/>
    <property type="project" value="UniProtKB-KW"/>
</dbReference>
<comment type="similarity">
    <text evidence="1 6">Belongs to the universal ribosomal protein uL24 family.</text>
</comment>
<dbReference type="HAMAP" id="MF_01326_B">
    <property type="entry name" value="Ribosomal_uL24_B"/>
    <property type="match status" value="1"/>
</dbReference>
<evidence type="ECO:0000256" key="3">
    <source>
        <dbReference type="ARBA" id="ARBA00023274"/>
    </source>
</evidence>
<dbReference type="InterPro" id="IPR003256">
    <property type="entry name" value="Ribosomal_uL24"/>
</dbReference>